<dbReference type="Proteomes" id="UP000468707">
    <property type="component" value="Unassembled WGS sequence"/>
</dbReference>
<sequence>MISIKRPLTILGTVALLLMIPFIAMQFSSEVNWSLNDFIVAGILLVGVGFAVDLVLRKGKTTNKKLLWISAVIVLFLLLWAELAVGVFGSPLAGS</sequence>
<organism evidence="2 3">
    <name type="scientific">Flagellimonas sediminis</name>
    <dbReference type="NCBI Taxonomy" id="2696468"/>
    <lineage>
        <taxon>Bacteria</taxon>
        <taxon>Pseudomonadati</taxon>
        <taxon>Bacteroidota</taxon>
        <taxon>Flavobacteriia</taxon>
        <taxon>Flavobacteriales</taxon>
        <taxon>Flavobacteriaceae</taxon>
        <taxon>Flagellimonas</taxon>
    </lineage>
</organism>
<dbReference type="RefSeq" id="WP_163635797.1">
    <property type="nucleotide sequence ID" value="NZ_JAAAMI010000007.1"/>
</dbReference>
<name>A0A6I5L6A6_9FLAO</name>
<accession>A0A6I5L6A6</accession>
<keyword evidence="3" id="KW-1185">Reference proteome</keyword>
<comment type="caution">
    <text evidence="2">The sequence shown here is derived from an EMBL/GenBank/DDBJ whole genome shotgun (WGS) entry which is preliminary data.</text>
</comment>
<dbReference type="EMBL" id="JAAAMI010000007">
    <property type="protein sequence ID" value="NDV44360.1"/>
    <property type="molecule type" value="Genomic_DNA"/>
</dbReference>
<reference evidence="2 3" key="1">
    <citation type="submission" date="2020-01" db="EMBL/GenBank/DDBJ databases">
        <title>Muricauda sediminis sp.nov. 40Bstr401.</title>
        <authorList>
            <person name="Xue Z."/>
            <person name="Zhu S."/>
            <person name="Ren N."/>
            <person name="Chen T."/>
            <person name="Chen X."/>
            <person name="Chen J."/>
            <person name="Yang J."/>
        </authorList>
    </citation>
    <scope>NUCLEOTIDE SEQUENCE [LARGE SCALE GENOMIC DNA]</scope>
    <source>
        <strain evidence="2 3">40Bstr401</strain>
    </source>
</reference>
<gene>
    <name evidence="2" type="ORF">GTK07_13590</name>
</gene>
<evidence type="ECO:0000313" key="3">
    <source>
        <dbReference type="Proteomes" id="UP000468707"/>
    </source>
</evidence>
<evidence type="ECO:0000313" key="2">
    <source>
        <dbReference type="EMBL" id="NDV44360.1"/>
    </source>
</evidence>
<keyword evidence="1" id="KW-0472">Membrane</keyword>
<proteinExistence type="predicted"/>
<keyword evidence="1" id="KW-1133">Transmembrane helix</keyword>
<dbReference type="AlphaFoldDB" id="A0A6I5L6A6"/>
<evidence type="ECO:0000256" key="1">
    <source>
        <dbReference type="SAM" id="Phobius"/>
    </source>
</evidence>
<protein>
    <submittedName>
        <fullName evidence="2">Uncharacterized protein</fullName>
    </submittedName>
</protein>
<keyword evidence="1" id="KW-0812">Transmembrane</keyword>
<feature type="transmembrane region" description="Helical" evidence="1">
    <location>
        <begin position="68"/>
        <end position="89"/>
    </location>
</feature>
<feature type="transmembrane region" description="Helical" evidence="1">
    <location>
        <begin position="38"/>
        <end position="56"/>
    </location>
</feature>